<proteinExistence type="inferred from homology"/>
<dbReference type="PANTHER" id="PTHR41286:SF1">
    <property type="entry name" value="HNH NUCLEASE YAJD-RELATED"/>
    <property type="match status" value="1"/>
</dbReference>
<dbReference type="InterPro" id="IPR003615">
    <property type="entry name" value="HNH_nuc"/>
</dbReference>
<keyword evidence="6" id="KW-0255">Endonuclease</keyword>
<evidence type="ECO:0000256" key="2">
    <source>
        <dbReference type="ARBA" id="ARBA00022801"/>
    </source>
</evidence>
<keyword evidence="7" id="KW-1185">Reference proteome</keyword>
<dbReference type="Gene3D" id="1.10.30.50">
    <property type="match status" value="1"/>
</dbReference>
<dbReference type="Proteomes" id="UP001269144">
    <property type="component" value="Unassembled WGS sequence"/>
</dbReference>
<evidence type="ECO:0000256" key="3">
    <source>
        <dbReference type="ARBA" id="ARBA00038412"/>
    </source>
</evidence>
<protein>
    <recommendedName>
        <fullName evidence="4">Putative HNH nuclease YajD</fullName>
    </recommendedName>
</protein>
<dbReference type="RefSeq" id="WP_311160114.1">
    <property type="nucleotide sequence ID" value="NZ_JAVQLW010000001.1"/>
</dbReference>
<evidence type="ECO:0000313" key="6">
    <source>
        <dbReference type="EMBL" id="MDS9467940.1"/>
    </source>
</evidence>
<reference evidence="7" key="1">
    <citation type="submission" date="2023-07" db="EMBL/GenBank/DDBJ databases">
        <title>Paracoccus sp. MBLB3053 whole genome sequence.</title>
        <authorList>
            <person name="Hwang C.Y."/>
            <person name="Cho E.-S."/>
            <person name="Seo M.-J."/>
        </authorList>
    </citation>
    <scope>NUCLEOTIDE SEQUENCE [LARGE SCALE GENOMIC DNA]</scope>
    <source>
        <strain evidence="7">MBLB3053</strain>
    </source>
</reference>
<dbReference type="SMART" id="SM00507">
    <property type="entry name" value="HNHc"/>
    <property type="match status" value="1"/>
</dbReference>
<gene>
    <name evidence="6" type="ORF">RGQ15_10220</name>
</gene>
<keyword evidence="1" id="KW-0540">Nuclease</keyword>
<accession>A0ABU2HTT8</accession>
<comment type="similarity">
    <text evidence="3">Belongs to the HNH nuclease family.</text>
</comment>
<evidence type="ECO:0000256" key="4">
    <source>
        <dbReference type="ARBA" id="ARBA00040194"/>
    </source>
</evidence>
<sequence>MPARAPRLCSCGKQVPSGSRCACQAKRDAARKAKFDKARPSSSQRGYTREWERASKAFLERCPYCSRCGKYLDLSKPRAAVVDHKIPHRGDQKLFWDKTNWSRLCTPCHSGAKQREERRHSGKVQQ</sequence>
<dbReference type="CDD" id="cd00085">
    <property type="entry name" value="HNHc"/>
    <property type="match status" value="1"/>
</dbReference>
<dbReference type="EMBL" id="JAVQLW010000001">
    <property type="protein sequence ID" value="MDS9467940.1"/>
    <property type="molecule type" value="Genomic_DNA"/>
</dbReference>
<dbReference type="GO" id="GO:0004519">
    <property type="term" value="F:endonuclease activity"/>
    <property type="evidence" value="ECO:0007669"/>
    <property type="project" value="UniProtKB-KW"/>
</dbReference>
<dbReference type="PANTHER" id="PTHR41286">
    <property type="entry name" value="HNH NUCLEASE YAJD-RELATED"/>
    <property type="match status" value="1"/>
</dbReference>
<organism evidence="6 7">
    <name type="scientific">Paracoccus aurantius</name>
    <dbReference type="NCBI Taxonomy" id="3073814"/>
    <lineage>
        <taxon>Bacteria</taxon>
        <taxon>Pseudomonadati</taxon>
        <taxon>Pseudomonadota</taxon>
        <taxon>Alphaproteobacteria</taxon>
        <taxon>Rhodobacterales</taxon>
        <taxon>Paracoccaceae</taxon>
        <taxon>Paracoccus</taxon>
    </lineage>
</organism>
<evidence type="ECO:0000259" key="5">
    <source>
        <dbReference type="SMART" id="SM00507"/>
    </source>
</evidence>
<feature type="domain" description="HNH nuclease" evidence="5">
    <location>
        <begin position="53"/>
        <end position="110"/>
    </location>
</feature>
<dbReference type="InterPro" id="IPR002711">
    <property type="entry name" value="HNH"/>
</dbReference>
<evidence type="ECO:0000256" key="1">
    <source>
        <dbReference type="ARBA" id="ARBA00022722"/>
    </source>
</evidence>
<evidence type="ECO:0000313" key="7">
    <source>
        <dbReference type="Proteomes" id="UP001269144"/>
    </source>
</evidence>
<keyword evidence="2" id="KW-0378">Hydrolase</keyword>
<comment type="caution">
    <text evidence="6">The sequence shown here is derived from an EMBL/GenBank/DDBJ whole genome shotgun (WGS) entry which is preliminary data.</text>
</comment>
<dbReference type="Pfam" id="PF01844">
    <property type="entry name" value="HNH"/>
    <property type="match status" value="1"/>
</dbReference>
<name>A0ABU2HTT8_9RHOB</name>